<organism evidence="1 2">
    <name type="scientific">Streptomyces maoxianensis</name>
    <dbReference type="NCBI Taxonomy" id="1459942"/>
    <lineage>
        <taxon>Bacteria</taxon>
        <taxon>Bacillati</taxon>
        <taxon>Actinomycetota</taxon>
        <taxon>Actinomycetes</taxon>
        <taxon>Kitasatosporales</taxon>
        <taxon>Streptomycetaceae</taxon>
        <taxon>Streptomyces</taxon>
    </lineage>
</organism>
<dbReference type="EMBL" id="JBHSFE010000021">
    <property type="protein sequence ID" value="MFC4611062.1"/>
    <property type="molecule type" value="Genomic_DNA"/>
</dbReference>
<accession>A0ABV9GDG1</accession>
<comment type="caution">
    <text evidence="1">The sequence shown here is derived from an EMBL/GenBank/DDBJ whole genome shotgun (WGS) entry which is preliminary data.</text>
</comment>
<keyword evidence="1" id="KW-0645">Protease</keyword>
<gene>
    <name evidence="1" type="ORF">ACFO9E_25185</name>
</gene>
<keyword evidence="1" id="KW-0378">Hydrolase</keyword>
<dbReference type="InterPro" id="IPR036628">
    <property type="entry name" value="Clp_N_dom_sf"/>
</dbReference>
<dbReference type="RefSeq" id="WP_381199715.1">
    <property type="nucleotide sequence ID" value="NZ_JBHSFE010000021.1"/>
</dbReference>
<protein>
    <submittedName>
        <fullName evidence="1">Clp protease N-terminal domain-containing protein</fullName>
    </submittedName>
</protein>
<evidence type="ECO:0000313" key="1">
    <source>
        <dbReference type="EMBL" id="MFC4611062.1"/>
    </source>
</evidence>
<proteinExistence type="predicted"/>
<sequence length="174" mass="18301">MQSPVPWVPQQPAATRPEIDARLTAELASVVASARRRALRDGDRQIDTAHLLHSLIESDPEVRAALGAGPQIARVLGYLVQRSIGYGLRWQGSVEDSGTVPVVRAMDAEASGWSPSAAAAMEGALARAQLRGAARAGGIDLLVRLAADPECRAVQVLRRAGVDAELLGGRIAAE</sequence>
<dbReference type="Proteomes" id="UP001595993">
    <property type="component" value="Unassembled WGS sequence"/>
</dbReference>
<dbReference type="GO" id="GO:0006508">
    <property type="term" value="P:proteolysis"/>
    <property type="evidence" value="ECO:0007669"/>
    <property type="project" value="UniProtKB-KW"/>
</dbReference>
<dbReference type="GO" id="GO:0008233">
    <property type="term" value="F:peptidase activity"/>
    <property type="evidence" value="ECO:0007669"/>
    <property type="project" value="UniProtKB-KW"/>
</dbReference>
<keyword evidence="2" id="KW-1185">Reference proteome</keyword>
<dbReference type="SUPFAM" id="SSF81923">
    <property type="entry name" value="Double Clp-N motif"/>
    <property type="match status" value="1"/>
</dbReference>
<name>A0ABV9GDG1_9ACTN</name>
<dbReference type="Gene3D" id="1.10.1780.10">
    <property type="entry name" value="Clp, N-terminal domain"/>
    <property type="match status" value="1"/>
</dbReference>
<evidence type="ECO:0000313" key="2">
    <source>
        <dbReference type="Proteomes" id="UP001595993"/>
    </source>
</evidence>
<reference evidence="2" key="1">
    <citation type="journal article" date="2019" name="Int. J. Syst. Evol. Microbiol.">
        <title>The Global Catalogue of Microorganisms (GCM) 10K type strain sequencing project: providing services to taxonomists for standard genome sequencing and annotation.</title>
        <authorList>
            <consortium name="The Broad Institute Genomics Platform"/>
            <consortium name="The Broad Institute Genome Sequencing Center for Infectious Disease"/>
            <person name="Wu L."/>
            <person name="Ma J."/>
        </authorList>
    </citation>
    <scope>NUCLEOTIDE SEQUENCE [LARGE SCALE GENOMIC DNA]</scope>
    <source>
        <strain evidence="2">CGMCC 4.7139</strain>
    </source>
</reference>